<evidence type="ECO:0000313" key="1">
    <source>
        <dbReference type="EMBL" id="KAJ8028034.1"/>
    </source>
</evidence>
<dbReference type="EMBL" id="JAIZAY010000015">
    <property type="protein sequence ID" value="KAJ8028034.1"/>
    <property type="molecule type" value="Genomic_DNA"/>
</dbReference>
<comment type="caution">
    <text evidence="1">The sequence shown here is derived from an EMBL/GenBank/DDBJ whole genome shotgun (WGS) entry which is preliminary data.</text>
</comment>
<organism evidence="1 2">
    <name type="scientific">Holothuria leucospilota</name>
    <name type="common">Black long sea cucumber</name>
    <name type="synonym">Mertensiothuria leucospilota</name>
    <dbReference type="NCBI Taxonomy" id="206669"/>
    <lineage>
        <taxon>Eukaryota</taxon>
        <taxon>Metazoa</taxon>
        <taxon>Echinodermata</taxon>
        <taxon>Eleutherozoa</taxon>
        <taxon>Echinozoa</taxon>
        <taxon>Holothuroidea</taxon>
        <taxon>Aspidochirotacea</taxon>
        <taxon>Aspidochirotida</taxon>
        <taxon>Holothuriidae</taxon>
        <taxon>Holothuria</taxon>
    </lineage>
</organism>
<name>A0A9Q1GYE5_HOLLE</name>
<sequence>MKSANRPIPCTGHELHYGKDDCYHTHQTHDDFGDGHGECWSGWVSEQGHPVTHPVDDNEGISHSSRIRQQALRYVTGRNKSNSVTNFCTNSCFKHL</sequence>
<evidence type="ECO:0000313" key="2">
    <source>
        <dbReference type="Proteomes" id="UP001152320"/>
    </source>
</evidence>
<gene>
    <name evidence="1" type="ORF">HOLleu_30158</name>
</gene>
<proteinExistence type="predicted"/>
<reference evidence="1" key="1">
    <citation type="submission" date="2021-10" db="EMBL/GenBank/DDBJ databases">
        <title>Tropical sea cucumber genome reveals ecological adaptation and Cuvierian tubules defense mechanism.</title>
        <authorList>
            <person name="Chen T."/>
        </authorList>
    </citation>
    <scope>NUCLEOTIDE SEQUENCE</scope>
    <source>
        <strain evidence="1">Nanhai2018</strain>
        <tissue evidence="1">Muscle</tissue>
    </source>
</reference>
<dbReference type="AlphaFoldDB" id="A0A9Q1GYE5"/>
<protein>
    <submittedName>
        <fullName evidence="1">Uncharacterized protein</fullName>
    </submittedName>
</protein>
<dbReference type="Proteomes" id="UP001152320">
    <property type="component" value="Chromosome 15"/>
</dbReference>
<keyword evidence="2" id="KW-1185">Reference proteome</keyword>
<accession>A0A9Q1GYE5</accession>